<organism evidence="2 3">
    <name type="scientific">Alloprevotella tannerae</name>
    <dbReference type="NCBI Taxonomy" id="76122"/>
    <lineage>
        <taxon>Bacteria</taxon>
        <taxon>Pseudomonadati</taxon>
        <taxon>Bacteroidota</taxon>
        <taxon>Bacteroidia</taxon>
        <taxon>Bacteroidales</taxon>
        <taxon>Prevotellaceae</taxon>
        <taxon>Alloprevotella</taxon>
    </lineage>
</organism>
<feature type="transmembrane region" description="Helical" evidence="1">
    <location>
        <begin position="12"/>
        <end position="28"/>
    </location>
</feature>
<feature type="transmembrane region" description="Helical" evidence="1">
    <location>
        <begin position="154"/>
        <end position="174"/>
    </location>
</feature>
<dbReference type="EMBL" id="JABZGR010000009">
    <property type="protein sequence ID" value="MBF0970296.1"/>
    <property type="molecule type" value="Genomic_DNA"/>
</dbReference>
<evidence type="ECO:0000313" key="2">
    <source>
        <dbReference type="EMBL" id="MBF0970296.1"/>
    </source>
</evidence>
<accession>A0A929RX34</accession>
<evidence type="ECO:0000313" key="3">
    <source>
        <dbReference type="Proteomes" id="UP000704068"/>
    </source>
</evidence>
<feature type="transmembrane region" description="Helical" evidence="1">
    <location>
        <begin position="285"/>
        <end position="305"/>
    </location>
</feature>
<dbReference type="RefSeq" id="WP_303763622.1">
    <property type="nucleotide sequence ID" value="NZ_JABZGR010000009.1"/>
</dbReference>
<reference evidence="2" key="1">
    <citation type="submission" date="2020-04" db="EMBL/GenBank/DDBJ databases">
        <title>Deep metagenomics examines the oral microbiome during advanced dental caries in children, revealing novel taxa and co-occurrences with host molecules.</title>
        <authorList>
            <person name="Baker J.L."/>
            <person name="Morton J.T."/>
            <person name="Dinis M."/>
            <person name="Alvarez R."/>
            <person name="Tran N.C."/>
            <person name="Knight R."/>
            <person name="Edlund A."/>
        </authorList>
    </citation>
    <scope>NUCLEOTIDE SEQUENCE</scope>
    <source>
        <strain evidence="2">JCVI_34_bin.1</strain>
    </source>
</reference>
<name>A0A929RX34_9BACT</name>
<feature type="transmembrane region" description="Helical" evidence="1">
    <location>
        <begin position="234"/>
        <end position="253"/>
    </location>
</feature>
<proteinExistence type="predicted"/>
<protein>
    <submittedName>
        <fullName evidence="2">Uncharacterized protein</fullName>
    </submittedName>
</protein>
<dbReference type="AlphaFoldDB" id="A0A929RX34"/>
<keyword evidence="1" id="KW-1133">Transmembrane helix</keyword>
<evidence type="ECO:0000256" key="1">
    <source>
        <dbReference type="SAM" id="Phobius"/>
    </source>
</evidence>
<keyword evidence="1" id="KW-0472">Membrane</keyword>
<feature type="transmembrane region" description="Helical" evidence="1">
    <location>
        <begin position="201"/>
        <end position="222"/>
    </location>
</feature>
<gene>
    <name evidence="2" type="ORF">HXK21_04560</name>
</gene>
<comment type="caution">
    <text evidence="2">The sequence shown here is derived from an EMBL/GenBank/DDBJ whole genome shotgun (WGS) entry which is preliminary data.</text>
</comment>
<dbReference type="Proteomes" id="UP000704068">
    <property type="component" value="Unassembled WGS sequence"/>
</dbReference>
<feature type="transmembrane region" description="Helical" evidence="1">
    <location>
        <begin position="117"/>
        <end position="142"/>
    </location>
</feature>
<keyword evidence="1" id="KW-0812">Transmembrane</keyword>
<feature type="transmembrane region" description="Helical" evidence="1">
    <location>
        <begin position="34"/>
        <end position="50"/>
    </location>
</feature>
<feature type="transmembrane region" description="Helical" evidence="1">
    <location>
        <begin position="259"/>
        <end position="278"/>
    </location>
</feature>
<sequence>MDDFRNRSAKSMLTLPLVAVIAGVVWVLPDPRSAWLWGGFAIVCALTYTLRELNNRFQLLRIRSRLVSATFLTLFAALPDLHPAGTNLIPAIGLLPALFCLFGSYQQYRPEHYTFHAFFFLSIGSLVFPPLLVLSVFFYVTMALVLHTLTWRSLFAGLFGLVVPYWFYAGYLVWMNRLEELEQQFTPFLQYSWPDFQHLPLPHVASFCFLSLLALLSTLHFVRTSFNDKIRTRVFLYVLIILELAIAGGGVLLPHHYCIIMPLYLVVASPLIAHYFALARGGLLMNVWFICWLLGLIALGIYNYGLLEFFGWA</sequence>